<gene>
    <name evidence="2" type="ORF">MNBD_ALPHA05-1925</name>
</gene>
<dbReference type="AlphaFoldDB" id="A0A3B0RG48"/>
<sequence>MNKFAGLIAASILANTSATAEDLVSSRIIRAGSILSATDIVAPNNHEALRRAVDIIGMETTRTLYKGQTINTTTLRTPTLIKRNAIVKMEYIKGPMTISSEGRALDKGGLGDRVRVINLTSKRIVTVIVTGADSVKAQL</sequence>
<dbReference type="InterPro" id="IPR039246">
    <property type="entry name" value="Flagellar_FlgA"/>
</dbReference>
<organism evidence="2">
    <name type="scientific">hydrothermal vent metagenome</name>
    <dbReference type="NCBI Taxonomy" id="652676"/>
    <lineage>
        <taxon>unclassified sequences</taxon>
        <taxon>metagenomes</taxon>
        <taxon>ecological metagenomes</taxon>
    </lineage>
</organism>
<dbReference type="PANTHER" id="PTHR36307:SF1">
    <property type="entry name" value="FLAGELLA BASAL BODY P-RING FORMATION PROTEIN FLGA"/>
    <property type="match status" value="1"/>
</dbReference>
<dbReference type="EMBL" id="UOEH01000052">
    <property type="protein sequence ID" value="VAV90999.1"/>
    <property type="molecule type" value="Genomic_DNA"/>
</dbReference>
<proteinExistence type="predicted"/>
<evidence type="ECO:0000313" key="2">
    <source>
        <dbReference type="EMBL" id="VAV90999.1"/>
    </source>
</evidence>
<dbReference type="Pfam" id="PF13144">
    <property type="entry name" value="ChapFlgA"/>
    <property type="match status" value="1"/>
</dbReference>
<dbReference type="NCBIfam" id="TIGR03170">
    <property type="entry name" value="flgA_cterm"/>
    <property type="match status" value="1"/>
</dbReference>
<protein>
    <recommendedName>
        <fullName evidence="1">Flagella basal body P-ring formation protein FlgA SAF domain-containing protein</fullName>
    </recommendedName>
</protein>
<dbReference type="GO" id="GO:0044780">
    <property type="term" value="P:bacterial-type flagellum assembly"/>
    <property type="evidence" value="ECO:0007669"/>
    <property type="project" value="InterPro"/>
</dbReference>
<feature type="domain" description="Flagella basal body P-ring formation protein FlgA SAF" evidence="1">
    <location>
        <begin position="23"/>
        <end position="136"/>
    </location>
</feature>
<dbReference type="CDD" id="cd11614">
    <property type="entry name" value="SAF_CpaB_FlgA_like"/>
    <property type="match status" value="1"/>
</dbReference>
<reference evidence="2" key="1">
    <citation type="submission" date="2018-06" db="EMBL/GenBank/DDBJ databases">
        <authorList>
            <person name="Zhirakovskaya E."/>
        </authorList>
    </citation>
    <scope>NUCLEOTIDE SEQUENCE</scope>
</reference>
<accession>A0A3B0RG48</accession>
<dbReference type="PANTHER" id="PTHR36307">
    <property type="entry name" value="FLAGELLA BASAL BODY P-RING FORMATION PROTEIN FLGA"/>
    <property type="match status" value="1"/>
</dbReference>
<name>A0A3B0RG48_9ZZZZ</name>
<dbReference type="InterPro" id="IPR017585">
    <property type="entry name" value="SAF_FlgA"/>
</dbReference>
<evidence type="ECO:0000259" key="1">
    <source>
        <dbReference type="Pfam" id="PF13144"/>
    </source>
</evidence>
<dbReference type="Gene3D" id="2.30.30.760">
    <property type="match status" value="1"/>
</dbReference>